<feature type="compositionally biased region" description="Low complexity" evidence="3">
    <location>
        <begin position="568"/>
        <end position="627"/>
    </location>
</feature>
<evidence type="ECO:0000313" key="5">
    <source>
        <dbReference type="EMBL" id="KAL3773505.1"/>
    </source>
</evidence>
<gene>
    <name evidence="5" type="ORF">ACHAW5_000502</name>
</gene>
<feature type="binding site" evidence="1">
    <location>
        <position position="252"/>
    </location>
    <ligand>
        <name>Zn(2+)</name>
        <dbReference type="ChEBI" id="CHEBI:29105"/>
        <note>catalytic</note>
    </ligand>
</feature>
<dbReference type="EMBL" id="JALLAZ020001528">
    <property type="protein sequence ID" value="KAL3773505.1"/>
    <property type="molecule type" value="Genomic_DNA"/>
</dbReference>
<evidence type="ECO:0000313" key="6">
    <source>
        <dbReference type="Proteomes" id="UP001530315"/>
    </source>
</evidence>
<dbReference type="PROSITE" id="PS51864">
    <property type="entry name" value="ASTACIN"/>
    <property type="match status" value="1"/>
</dbReference>
<dbReference type="SUPFAM" id="SSF55486">
    <property type="entry name" value="Metalloproteases ('zincins'), catalytic domain"/>
    <property type="match status" value="1"/>
</dbReference>
<feature type="binding site" evidence="1">
    <location>
        <position position="242"/>
    </location>
    <ligand>
        <name>Zn(2+)</name>
        <dbReference type="ChEBI" id="CHEBI:29105"/>
        <note>catalytic</note>
    </ligand>
</feature>
<keyword evidence="1 2" id="KW-0378">Hydrolase</keyword>
<dbReference type="EC" id="3.4.24.-" evidence="2"/>
<dbReference type="GO" id="GO:0006508">
    <property type="term" value="P:proteolysis"/>
    <property type="evidence" value="ECO:0007669"/>
    <property type="project" value="UniProtKB-KW"/>
</dbReference>
<evidence type="ECO:0000256" key="2">
    <source>
        <dbReference type="RuleBase" id="RU361183"/>
    </source>
</evidence>
<feature type="domain" description="Peptidase M12A" evidence="4">
    <location>
        <begin position="140"/>
        <end position="346"/>
    </location>
</feature>
<dbReference type="SMART" id="SM00235">
    <property type="entry name" value="ZnMc"/>
    <property type="match status" value="1"/>
</dbReference>
<proteinExistence type="predicted"/>
<dbReference type="Gene3D" id="3.40.390.10">
    <property type="entry name" value="Collagenase (Catalytic Domain)"/>
    <property type="match status" value="1"/>
</dbReference>
<name>A0ABD3NJT0_9STRA</name>
<evidence type="ECO:0000256" key="3">
    <source>
        <dbReference type="SAM" id="MobiDB-lite"/>
    </source>
</evidence>
<dbReference type="PANTHER" id="PTHR10127">
    <property type="entry name" value="DISCOIDIN, CUB, EGF, LAMININ , AND ZINC METALLOPROTEASE DOMAIN CONTAINING"/>
    <property type="match status" value="1"/>
</dbReference>
<keyword evidence="2" id="KW-0732">Signal</keyword>
<dbReference type="PRINTS" id="PR00480">
    <property type="entry name" value="ASTACIN"/>
</dbReference>
<keyword evidence="1 2" id="KW-0645">Protease</keyword>
<dbReference type="InterPro" id="IPR001506">
    <property type="entry name" value="Peptidase_M12A"/>
</dbReference>
<protein>
    <recommendedName>
        <fullName evidence="2">Metalloendopeptidase</fullName>
        <ecNumber evidence="2">3.4.24.-</ecNumber>
    </recommendedName>
</protein>
<feature type="chain" id="PRO_5044531607" description="Metalloendopeptidase" evidence="2">
    <location>
        <begin position="18"/>
        <end position="765"/>
    </location>
</feature>
<dbReference type="InterPro" id="IPR034035">
    <property type="entry name" value="Astacin-like_dom"/>
</dbReference>
<evidence type="ECO:0000259" key="4">
    <source>
        <dbReference type="PROSITE" id="PS51864"/>
    </source>
</evidence>
<keyword evidence="1 2" id="KW-0479">Metal-binding</keyword>
<sequence>MKAILLLQLLACGRVSGVLRVHREGVVDGDASAPHRRLRRRQADADAAGFVEDAPSRLLQQEEPHHLDYRLDAGLDSGHHLSSDVFEGDIVVTYDDVALNYGVAVADQLADDGFVYAVPDDNGGDGVALNERLRKLDLTSEMGRTWNHPEFRRPDGKLQIPYAIDYSSPYLQGETNATIHQALATIEKSSGIIVFTPRTTELYYIYFQYLQGQCSANLGRGAPSNVYLGWCRFKEHQGEITHEVLHTLGFWHEQSRPDRDSHVSIITENIATYAVGNFAKQMLVNSLGSPYDYNSLMHYPQWAFQKAAGLLTIVPTRALQKWEVMGQCARMSPKDIEQLRLLYQCSTGSRDLASITMDNMCSAECKCWAYAPGKCNNDDDCMGDLICGTTPAVIPKGEEYLDQLPAQTSSSLPTEQSCLAFCHVNCCQYDHNIMMCPQTCNTAPPEVSQGPLPSQMCLPPTGGAGDPGTKALTVQAPSYTSSTVWFLDWSKNGGMCVADCVGDAPCWRKKDPWEAAYPTVEVCCSTMSWKPFKDCSYMLAATNASPTTYPTATPTKTPTMRPTPPPTVTATTKPTDTAITTTTTTSTTTATSTIIPGTTTTTPATTTTTIPATTTTTPATTTATTTKATTTTIPATTTTTPVTTTTTTTPGTTLNAKWYPDPSGLTKCNNDGKAPSWMHHKYDLQTTCCSSHFSWAYNDCLGVKPAPSMKWFIDWSSGKCKQDCEKTTGVSCGGLVPGAWVALHTSSDACCRAHVSYAVEQCKTL</sequence>
<dbReference type="CDD" id="cd04280">
    <property type="entry name" value="ZnMc_astacin_like"/>
    <property type="match status" value="1"/>
</dbReference>
<dbReference type="Proteomes" id="UP001530315">
    <property type="component" value="Unassembled WGS sequence"/>
</dbReference>
<dbReference type="AlphaFoldDB" id="A0ABD3NJT0"/>
<keyword evidence="6" id="KW-1185">Reference proteome</keyword>
<dbReference type="Pfam" id="PF01400">
    <property type="entry name" value="Astacin"/>
    <property type="match status" value="1"/>
</dbReference>
<feature type="compositionally biased region" description="Low complexity" evidence="3">
    <location>
        <begin position="547"/>
        <end position="560"/>
    </location>
</feature>
<accession>A0ABD3NJT0</accession>
<evidence type="ECO:0000256" key="1">
    <source>
        <dbReference type="PROSITE-ProRule" id="PRU01211"/>
    </source>
</evidence>
<keyword evidence="1 2" id="KW-0482">Metalloprotease</keyword>
<comment type="cofactor">
    <cofactor evidence="1 2">
        <name>Zn(2+)</name>
        <dbReference type="ChEBI" id="CHEBI:29105"/>
    </cofactor>
    <text evidence="1 2">Binds 1 zinc ion per subunit.</text>
</comment>
<reference evidence="5 6" key="1">
    <citation type="submission" date="2024-10" db="EMBL/GenBank/DDBJ databases">
        <title>Updated reference genomes for cyclostephanoid diatoms.</title>
        <authorList>
            <person name="Roberts W.R."/>
            <person name="Alverson A.J."/>
        </authorList>
    </citation>
    <scope>NUCLEOTIDE SEQUENCE [LARGE SCALE GENOMIC DNA]</scope>
    <source>
        <strain evidence="5 6">AJA276-08</strain>
    </source>
</reference>
<dbReference type="GO" id="GO:0008270">
    <property type="term" value="F:zinc ion binding"/>
    <property type="evidence" value="ECO:0007669"/>
    <property type="project" value="UniProtKB-UniRule"/>
</dbReference>
<feature type="region of interest" description="Disordered" evidence="3">
    <location>
        <begin position="547"/>
        <end position="627"/>
    </location>
</feature>
<dbReference type="PANTHER" id="PTHR10127:SF877">
    <property type="entry name" value="ZINC METALLOPROTEINASE NAS-34"/>
    <property type="match status" value="1"/>
</dbReference>
<keyword evidence="1 2" id="KW-0862">Zinc</keyword>
<dbReference type="GO" id="GO:0004222">
    <property type="term" value="F:metalloendopeptidase activity"/>
    <property type="evidence" value="ECO:0007669"/>
    <property type="project" value="UniProtKB-UniRule"/>
</dbReference>
<feature type="signal peptide" evidence="2">
    <location>
        <begin position="1"/>
        <end position="17"/>
    </location>
</feature>
<feature type="active site" evidence="1">
    <location>
        <position position="243"/>
    </location>
</feature>
<feature type="binding site" evidence="1">
    <location>
        <position position="246"/>
    </location>
    <ligand>
        <name>Zn(2+)</name>
        <dbReference type="ChEBI" id="CHEBI:29105"/>
        <note>catalytic</note>
    </ligand>
</feature>
<dbReference type="InterPro" id="IPR024079">
    <property type="entry name" value="MetalloPept_cat_dom_sf"/>
</dbReference>
<organism evidence="5 6">
    <name type="scientific">Stephanodiscus triporus</name>
    <dbReference type="NCBI Taxonomy" id="2934178"/>
    <lineage>
        <taxon>Eukaryota</taxon>
        <taxon>Sar</taxon>
        <taxon>Stramenopiles</taxon>
        <taxon>Ochrophyta</taxon>
        <taxon>Bacillariophyta</taxon>
        <taxon>Coscinodiscophyceae</taxon>
        <taxon>Thalassiosirophycidae</taxon>
        <taxon>Stephanodiscales</taxon>
        <taxon>Stephanodiscaceae</taxon>
        <taxon>Stephanodiscus</taxon>
    </lineage>
</organism>
<comment type="caution">
    <text evidence="5">The sequence shown here is derived from an EMBL/GenBank/DDBJ whole genome shotgun (WGS) entry which is preliminary data.</text>
</comment>
<dbReference type="InterPro" id="IPR006026">
    <property type="entry name" value="Peptidase_Metallo"/>
</dbReference>
<comment type="caution">
    <text evidence="1">Lacks conserved residue(s) required for the propagation of feature annotation.</text>
</comment>